<proteinExistence type="predicted"/>
<dbReference type="Gene3D" id="3.10.450.10">
    <property type="match status" value="1"/>
</dbReference>
<dbReference type="EMBL" id="DAKRPA010000168">
    <property type="protein sequence ID" value="DAZ96409.1"/>
    <property type="molecule type" value="Genomic_DNA"/>
</dbReference>
<evidence type="ECO:0000256" key="1">
    <source>
        <dbReference type="SAM" id="SignalP"/>
    </source>
</evidence>
<dbReference type="CDD" id="cd00042">
    <property type="entry name" value="CY"/>
    <property type="match status" value="1"/>
</dbReference>
<dbReference type="GO" id="GO:0004869">
    <property type="term" value="F:cysteine-type endopeptidase inhibitor activity"/>
    <property type="evidence" value="ECO:0007669"/>
    <property type="project" value="InterPro"/>
</dbReference>
<reference evidence="2" key="2">
    <citation type="journal article" date="2023" name="Microbiol Resour">
        <title>Decontamination and Annotation of the Draft Genome Sequence of the Oomycete Lagenidium giganteum ARSEF 373.</title>
        <authorList>
            <person name="Morgan W.R."/>
            <person name="Tartar A."/>
        </authorList>
    </citation>
    <scope>NUCLEOTIDE SEQUENCE</scope>
    <source>
        <strain evidence="2">ARSEF 373</strain>
    </source>
</reference>
<feature type="chain" id="PRO_5043449927" description="Cystatin domain-containing protein" evidence="1">
    <location>
        <begin position="19"/>
        <end position="127"/>
    </location>
</feature>
<protein>
    <recommendedName>
        <fullName evidence="4">Cystatin domain-containing protein</fullName>
    </recommendedName>
</protein>
<dbReference type="InterPro" id="IPR000010">
    <property type="entry name" value="Cystatin_dom"/>
</dbReference>
<dbReference type="SUPFAM" id="SSF54403">
    <property type="entry name" value="Cystatin/monellin"/>
    <property type="match status" value="1"/>
</dbReference>
<evidence type="ECO:0000313" key="2">
    <source>
        <dbReference type="EMBL" id="DAZ96409.1"/>
    </source>
</evidence>
<dbReference type="AlphaFoldDB" id="A0AAV2YT49"/>
<dbReference type="Proteomes" id="UP001146120">
    <property type="component" value="Unassembled WGS sequence"/>
</dbReference>
<organism evidence="2 3">
    <name type="scientific">Lagenidium giganteum</name>
    <dbReference type="NCBI Taxonomy" id="4803"/>
    <lineage>
        <taxon>Eukaryota</taxon>
        <taxon>Sar</taxon>
        <taxon>Stramenopiles</taxon>
        <taxon>Oomycota</taxon>
        <taxon>Peronosporomycetes</taxon>
        <taxon>Pythiales</taxon>
        <taxon>Pythiaceae</taxon>
    </lineage>
</organism>
<sequence length="127" mass="13666">MFKSLVLVLPIFASVALAQLGGWHDADVNDANRDVLLRAVSSAQNYKSGVQPVCVTDITSIKSQVVSGVNYKFFVTGCVATEDGAVPMASCTAETCATPQAMQIDVFDQPWTQTLSVTNVRKLRLRA</sequence>
<evidence type="ECO:0008006" key="4">
    <source>
        <dbReference type="Google" id="ProtNLM"/>
    </source>
</evidence>
<dbReference type="InterPro" id="IPR046350">
    <property type="entry name" value="Cystatin_sf"/>
</dbReference>
<gene>
    <name evidence="2" type="ORF">N0F65_012490</name>
</gene>
<feature type="signal peptide" evidence="1">
    <location>
        <begin position="1"/>
        <end position="18"/>
    </location>
</feature>
<keyword evidence="3" id="KW-1185">Reference proteome</keyword>
<comment type="caution">
    <text evidence="2">The sequence shown here is derived from an EMBL/GenBank/DDBJ whole genome shotgun (WGS) entry which is preliminary data.</text>
</comment>
<evidence type="ECO:0000313" key="3">
    <source>
        <dbReference type="Proteomes" id="UP001146120"/>
    </source>
</evidence>
<reference evidence="2" key="1">
    <citation type="submission" date="2022-11" db="EMBL/GenBank/DDBJ databases">
        <authorList>
            <person name="Morgan W.R."/>
            <person name="Tartar A."/>
        </authorList>
    </citation>
    <scope>NUCLEOTIDE SEQUENCE</scope>
    <source>
        <strain evidence="2">ARSEF 373</strain>
    </source>
</reference>
<name>A0AAV2YT49_9STRA</name>
<accession>A0AAV2YT49</accession>
<keyword evidence="1" id="KW-0732">Signal</keyword>